<evidence type="ECO:0000313" key="1">
    <source>
        <dbReference type="EMBL" id="KAK1509871.1"/>
    </source>
</evidence>
<organism evidence="1 2">
    <name type="scientific">Colletotrichum tamarilloi</name>
    <dbReference type="NCBI Taxonomy" id="1209934"/>
    <lineage>
        <taxon>Eukaryota</taxon>
        <taxon>Fungi</taxon>
        <taxon>Dikarya</taxon>
        <taxon>Ascomycota</taxon>
        <taxon>Pezizomycotina</taxon>
        <taxon>Sordariomycetes</taxon>
        <taxon>Hypocreomycetidae</taxon>
        <taxon>Glomerellales</taxon>
        <taxon>Glomerellaceae</taxon>
        <taxon>Colletotrichum</taxon>
        <taxon>Colletotrichum acutatum species complex</taxon>
    </lineage>
</organism>
<gene>
    <name evidence="1" type="ORF">CTAM01_01994</name>
</gene>
<evidence type="ECO:0000313" key="2">
    <source>
        <dbReference type="Proteomes" id="UP001227543"/>
    </source>
</evidence>
<dbReference type="EMBL" id="MLFU01000004">
    <property type="protein sequence ID" value="KAK1509871.1"/>
    <property type="molecule type" value="Genomic_DNA"/>
</dbReference>
<name>A0ABQ9RQ47_9PEZI</name>
<dbReference type="RefSeq" id="XP_060387568.1">
    <property type="nucleotide sequence ID" value="XM_060518034.1"/>
</dbReference>
<comment type="caution">
    <text evidence="1">The sequence shown here is derived from an EMBL/GenBank/DDBJ whole genome shotgun (WGS) entry which is preliminary data.</text>
</comment>
<sequence>MGRCIWVLPIFDGRILTDTAALVGDGFSSSVKALGLLRWFAVEGISLSGANSLLIVREQGGLVPFTFFQPPQTQPAPKDGISQPLRLIARRRGWYVCGRQSSLYSICPAVDFTSETGSASMPRPQICACARALRKPSSAGRNAVVHLPHLSQSPSTIPRRRRT</sequence>
<reference evidence="1 2" key="1">
    <citation type="submission" date="2016-10" db="EMBL/GenBank/DDBJ databases">
        <title>The genome sequence of Colletotrichum fioriniae PJ7.</title>
        <authorList>
            <person name="Baroncelli R."/>
        </authorList>
    </citation>
    <scope>NUCLEOTIDE SEQUENCE [LARGE SCALE GENOMIC DNA]</scope>
    <source>
        <strain evidence="1 2">Tom-12</strain>
    </source>
</reference>
<protein>
    <submittedName>
        <fullName evidence="1">Uncharacterized protein</fullName>
    </submittedName>
</protein>
<keyword evidence="2" id="KW-1185">Reference proteome</keyword>
<dbReference type="GeneID" id="85402272"/>
<accession>A0ABQ9RQ47</accession>
<dbReference type="Proteomes" id="UP001227543">
    <property type="component" value="Unassembled WGS sequence"/>
</dbReference>
<proteinExistence type="predicted"/>